<gene>
    <name evidence="3" type="ORF">Q8791_18925</name>
</gene>
<dbReference type="Pfam" id="PF01979">
    <property type="entry name" value="Amidohydro_1"/>
    <property type="match status" value="1"/>
</dbReference>
<dbReference type="PANTHER" id="PTHR43135:SF3">
    <property type="entry name" value="ALPHA-D-RIBOSE 1-METHYLPHOSPHONATE 5-TRIPHOSPHATE DIPHOSPHATASE"/>
    <property type="match status" value="1"/>
</dbReference>
<dbReference type="EMBL" id="JAUZMY010000018">
    <property type="protein sequence ID" value="MEE2039294.1"/>
    <property type="molecule type" value="Genomic_DNA"/>
</dbReference>
<evidence type="ECO:0000313" key="3">
    <source>
        <dbReference type="EMBL" id="MEE2039294.1"/>
    </source>
</evidence>
<keyword evidence="4" id="KW-1185">Reference proteome</keyword>
<reference evidence="3 4" key="1">
    <citation type="submission" date="2023-08" db="EMBL/GenBank/DDBJ databases">
        <authorList>
            <person name="Girao M."/>
            <person name="Carvalho M.F."/>
        </authorList>
    </citation>
    <scope>NUCLEOTIDE SEQUENCE [LARGE SCALE GENOMIC DNA]</scope>
    <source>
        <strain evidence="3 4">CT-R113</strain>
    </source>
</reference>
<dbReference type="PANTHER" id="PTHR43135">
    <property type="entry name" value="ALPHA-D-RIBOSE 1-METHYLPHOSPHONATE 5-TRIPHOSPHATE DIPHOSPHATASE"/>
    <property type="match status" value="1"/>
</dbReference>
<evidence type="ECO:0000313" key="4">
    <source>
        <dbReference type="Proteomes" id="UP001356095"/>
    </source>
</evidence>
<protein>
    <submittedName>
        <fullName evidence="3">Amidohydrolase family protein</fullName>
    </submittedName>
</protein>
<dbReference type="SUPFAM" id="SSF51338">
    <property type="entry name" value="Composite domain of metallo-dependent hydrolases"/>
    <property type="match status" value="1"/>
</dbReference>
<feature type="region of interest" description="Disordered" evidence="1">
    <location>
        <begin position="72"/>
        <end position="101"/>
    </location>
</feature>
<sequence length="433" mass="44751">MTNDRELALTGATVLVGASLAPHRDCTVLIGDGRVRDVGADVRIPPAARVLDLTGHTVLPGLIDTHVHLGAPETAARRPAGGRRGGPGSEGSGRPRKAGPGLADRLAAGAAQVRAVADWLRFQPRKRRAFLGHGVTTVCSLGDDNAWVHDFRRRTAQGGLVGPRLLIAGPVFTAPGGHPVATLGAEPDSDWVRVPADPEQARDQVAALVGGDDPVDVVKVVHDRGDPRRRDLEPIDPRILAAIADEAHRYGRPLVAHWGTVEDLAELLDAGVDVLQHLEPRGPLNGWPPHLLDAMVEGGVALAPTLAVTEALLDAATAASLRARVADFLDAGGTLLAGSDAGMPAVRAGAGLVREIELLASCGSTPRQALAAATSAAAGALGAHHLGAVEPGRAADLLAVRGDPLTGLDALREVALALRDGRAVVDRTREKAS</sequence>
<accession>A0ABU7KAM3</accession>
<dbReference type="InterPro" id="IPR051781">
    <property type="entry name" value="Metallo-dep_Hydrolase"/>
</dbReference>
<evidence type="ECO:0000256" key="1">
    <source>
        <dbReference type="SAM" id="MobiDB-lite"/>
    </source>
</evidence>
<comment type="caution">
    <text evidence="3">The sequence shown here is derived from an EMBL/GenBank/DDBJ whole genome shotgun (WGS) entry which is preliminary data.</text>
</comment>
<proteinExistence type="predicted"/>
<feature type="domain" description="Amidohydrolase-related" evidence="2">
    <location>
        <begin position="129"/>
        <end position="407"/>
    </location>
</feature>
<dbReference type="SUPFAM" id="SSF51556">
    <property type="entry name" value="Metallo-dependent hydrolases"/>
    <property type="match status" value="1"/>
</dbReference>
<organism evidence="3 4">
    <name type="scientific">Nocardiopsis codii</name>
    <dbReference type="NCBI Taxonomy" id="3065942"/>
    <lineage>
        <taxon>Bacteria</taxon>
        <taxon>Bacillati</taxon>
        <taxon>Actinomycetota</taxon>
        <taxon>Actinomycetes</taxon>
        <taxon>Streptosporangiales</taxon>
        <taxon>Nocardiopsidaceae</taxon>
        <taxon>Nocardiopsis</taxon>
    </lineage>
</organism>
<feature type="compositionally biased region" description="Gly residues" evidence="1">
    <location>
        <begin position="82"/>
        <end position="91"/>
    </location>
</feature>
<name>A0ABU7KAM3_9ACTN</name>
<dbReference type="RefSeq" id="WP_330093068.1">
    <property type="nucleotide sequence ID" value="NZ_JAUZMY010000018.1"/>
</dbReference>
<dbReference type="Gene3D" id="3.20.20.140">
    <property type="entry name" value="Metal-dependent hydrolases"/>
    <property type="match status" value="1"/>
</dbReference>
<evidence type="ECO:0000259" key="2">
    <source>
        <dbReference type="Pfam" id="PF01979"/>
    </source>
</evidence>
<dbReference type="InterPro" id="IPR032466">
    <property type="entry name" value="Metal_Hydrolase"/>
</dbReference>
<dbReference type="Gene3D" id="2.30.40.10">
    <property type="entry name" value="Urease, subunit C, domain 1"/>
    <property type="match status" value="1"/>
</dbReference>
<dbReference type="InterPro" id="IPR011059">
    <property type="entry name" value="Metal-dep_hydrolase_composite"/>
</dbReference>
<dbReference type="Proteomes" id="UP001356095">
    <property type="component" value="Unassembled WGS sequence"/>
</dbReference>
<dbReference type="InterPro" id="IPR006680">
    <property type="entry name" value="Amidohydro-rel"/>
</dbReference>